<dbReference type="InterPro" id="IPR016181">
    <property type="entry name" value="Acyl_CoA_acyltransferase"/>
</dbReference>
<dbReference type="RefSeq" id="WP_171802996.1">
    <property type="nucleotide sequence ID" value="NZ_CP053543.1"/>
</dbReference>
<dbReference type="CDD" id="cd04301">
    <property type="entry name" value="NAT_SF"/>
    <property type="match status" value="1"/>
</dbReference>
<feature type="domain" description="N-acetyltransferase" evidence="1">
    <location>
        <begin position="3"/>
        <end position="144"/>
    </location>
</feature>
<evidence type="ECO:0000259" key="1">
    <source>
        <dbReference type="PROSITE" id="PS51186"/>
    </source>
</evidence>
<dbReference type="SUPFAM" id="SSF55729">
    <property type="entry name" value="Acyl-CoA N-acyltransferases (Nat)"/>
    <property type="match status" value="1"/>
</dbReference>
<accession>A0AAE7AYK7</accession>
<dbReference type="GO" id="GO:0016747">
    <property type="term" value="F:acyltransferase activity, transferring groups other than amino-acyl groups"/>
    <property type="evidence" value="ECO:0007669"/>
    <property type="project" value="InterPro"/>
</dbReference>
<evidence type="ECO:0000313" key="2">
    <source>
        <dbReference type="EMBL" id="QJY38925.1"/>
    </source>
</evidence>
<dbReference type="EMBL" id="CP053543">
    <property type="protein sequence ID" value="QJY38925.1"/>
    <property type="molecule type" value="Genomic_DNA"/>
</dbReference>
<dbReference type="PROSITE" id="PS51186">
    <property type="entry name" value="GNAT"/>
    <property type="match status" value="1"/>
</dbReference>
<gene>
    <name evidence="2" type="ORF">HOO69_20445</name>
</gene>
<sequence>MEVNLRAAREEDIQFLLDLRVLTMESYLEKDGVPCTEEENLYRIRYNFEDAQIIEIGSKKAGLFKASYLADKEQWYLFQIQVHPDFQNLRIGSYLINTLIHKAKQQGKSIGLSVLKSNPAFNLYRKLGFKVVEENEHEFELLLEA</sequence>
<protein>
    <submittedName>
        <fullName evidence="2">GNAT family N-acetyltransferase</fullName>
    </submittedName>
</protein>
<organism evidence="2 3">
    <name type="scientific">Vibrio europaeus</name>
    <dbReference type="NCBI Taxonomy" id="300876"/>
    <lineage>
        <taxon>Bacteria</taxon>
        <taxon>Pseudomonadati</taxon>
        <taxon>Pseudomonadota</taxon>
        <taxon>Gammaproteobacteria</taxon>
        <taxon>Vibrionales</taxon>
        <taxon>Vibrionaceae</taxon>
        <taxon>Vibrio</taxon>
        <taxon>Vibrio oreintalis group</taxon>
    </lineage>
</organism>
<reference evidence="2 3" key="1">
    <citation type="submission" date="2020-05" db="EMBL/GenBank/DDBJ databases">
        <title>First description outside Europe of the emergent pathogen for shellfish aquaculture Vibrio europaeus.</title>
        <authorList>
            <person name="Dubert J."/>
            <person name="Rojas R."/>
        </authorList>
    </citation>
    <scope>NUCLEOTIDE SEQUENCE [LARGE SCALE GENOMIC DNA]</scope>
    <source>
        <strain evidence="2 3">NPI-1</strain>
    </source>
</reference>
<dbReference type="Pfam" id="PF00583">
    <property type="entry name" value="Acetyltransf_1"/>
    <property type="match status" value="1"/>
</dbReference>
<dbReference type="AlphaFoldDB" id="A0AAE7AYK7"/>
<dbReference type="Gene3D" id="3.40.630.30">
    <property type="match status" value="1"/>
</dbReference>
<proteinExistence type="predicted"/>
<dbReference type="InterPro" id="IPR000182">
    <property type="entry name" value="GNAT_dom"/>
</dbReference>
<evidence type="ECO:0000313" key="3">
    <source>
        <dbReference type="Proteomes" id="UP000501443"/>
    </source>
</evidence>
<name>A0AAE7AYK7_9VIBR</name>
<dbReference type="Proteomes" id="UP000501443">
    <property type="component" value="Chromosome 2"/>
</dbReference>